<dbReference type="PANTHER" id="PTHR22950">
    <property type="entry name" value="AMINO ACID TRANSPORTER"/>
    <property type="match status" value="1"/>
</dbReference>
<keyword evidence="2 6" id="KW-0812">Transmembrane</keyword>
<dbReference type="STRING" id="4781.A0A0N7L7V1"/>
<keyword evidence="4 6" id="KW-0472">Membrane</keyword>
<dbReference type="InterPro" id="IPR013057">
    <property type="entry name" value="AA_transpt_TM"/>
</dbReference>
<feature type="transmembrane region" description="Helical" evidence="6">
    <location>
        <begin position="320"/>
        <end position="345"/>
    </location>
</feature>
<name>A0A0N7L7V1_PLAHL</name>
<feature type="domain" description="Amino acid transporter transmembrane" evidence="7">
    <location>
        <begin position="65"/>
        <end position="446"/>
    </location>
</feature>
<dbReference type="AlphaFoldDB" id="A0A0N7L7V1"/>
<evidence type="ECO:0000256" key="3">
    <source>
        <dbReference type="ARBA" id="ARBA00022989"/>
    </source>
</evidence>
<evidence type="ECO:0000256" key="2">
    <source>
        <dbReference type="ARBA" id="ARBA00022692"/>
    </source>
</evidence>
<dbReference type="Pfam" id="PF01490">
    <property type="entry name" value="Aa_trans"/>
    <property type="match status" value="1"/>
</dbReference>
<feature type="transmembrane region" description="Helical" evidence="6">
    <location>
        <begin position="428"/>
        <end position="449"/>
    </location>
</feature>
<feature type="transmembrane region" description="Helical" evidence="6">
    <location>
        <begin position="203"/>
        <end position="223"/>
    </location>
</feature>
<feature type="transmembrane region" description="Helical" evidence="6">
    <location>
        <begin position="389"/>
        <end position="408"/>
    </location>
</feature>
<proteinExistence type="predicted"/>
<dbReference type="OMA" id="RTGTSFC"/>
<dbReference type="OrthoDB" id="1684102at2759"/>
<evidence type="ECO:0000313" key="9">
    <source>
        <dbReference type="Proteomes" id="UP000054928"/>
    </source>
</evidence>
<protein>
    <submittedName>
        <fullName evidence="8">Amino acid auxin permease family</fullName>
    </submittedName>
</protein>
<feature type="transmembrane region" description="Helical" evidence="6">
    <location>
        <begin position="276"/>
        <end position="300"/>
    </location>
</feature>
<keyword evidence="9" id="KW-1185">Reference proteome</keyword>
<dbReference type="EMBL" id="CCYD01002887">
    <property type="protein sequence ID" value="CEG48099.1"/>
    <property type="molecule type" value="Genomic_DNA"/>
</dbReference>
<reference evidence="9" key="1">
    <citation type="submission" date="2014-09" db="EMBL/GenBank/DDBJ databases">
        <authorList>
            <person name="Sharma Rahul"/>
            <person name="Thines Marco"/>
        </authorList>
    </citation>
    <scope>NUCLEOTIDE SEQUENCE [LARGE SCALE GENOMIC DNA]</scope>
</reference>
<dbReference type="GeneID" id="36400628"/>
<comment type="subcellular location">
    <subcellularLocation>
        <location evidence="1">Membrane</location>
        <topology evidence="1">Multi-pass membrane protein</topology>
    </subcellularLocation>
</comment>
<evidence type="ECO:0000313" key="8">
    <source>
        <dbReference type="EMBL" id="CEG48099.1"/>
    </source>
</evidence>
<accession>A0A0N7L7V1</accession>
<feature type="transmembrane region" description="Helical" evidence="6">
    <location>
        <begin position="177"/>
        <end position="196"/>
    </location>
</feature>
<feature type="transmembrane region" description="Helical" evidence="6">
    <location>
        <begin position="137"/>
        <end position="165"/>
    </location>
</feature>
<keyword evidence="3 6" id="KW-1133">Transmembrane helix</keyword>
<dbReference type="Proteomes" id="UP000054928">
    <property type="component" value="Unassembled WGS sequence"/>
</dbReference>
<evidence type="ECO:0000259" key="7">
    <source>
        <dbReference type="Pfam" id="PF01490"/>
    </source>
</evidence>
<evidence type="ECO:0000256" key="5">
    <source>
        <dbReference type="SAM" id="MobiDB-lite"/>
    </source>
</evidence>
<dbReference type="GO" id="GO:0015179">
    <property type="term" value="F:L-amino acid transmembrane transporter activity"/>
    <property type="evidence" value="ECO:0007669"/>
    <property type="project" value="TreeGrafter"/>
</dbReference>
<organism evidence="8 9">
    <name type="scientific">Plasmopara halstedii</name>
    <name type="common">Downy mildew of sunflower</name>
    <dbReference type="NCBI Taxonomy" id="4781"/>
    <lineage>
        <taxon>Eukaryota</taxon>
        <taxon>Sar</taxon>
        <taxon>Stramenopiles</taxon>
        <taxon>Oomycota</taxon>
        <taxon>Peronosporomycetes</taxon>
        <taxon>Peronosporales</taxon>
        <taxon>Peronosporaceae</taxon>
        <taxon>Plasmopara</taxon>
    </lineage>
</organism>
<feature type="transmembrane region" description="Helical" evidence="6">
    <location>
        <begin position="70"/>
        <end position="89"/>
    </location>
</feature>
<feature type="transmembrane region" description="Helical" evidence="6">
    <location>
        <begin position="366"/>
        <end position="383"/>
    </location>
</feature>
<evidence type="ECO:0000256" key="1">
    <source>
        <dbReference type="ARBA" id="ARBA00004141"/>
    </source>
</evidence>
<sequence>MDSSPTQNEPTGQENLDSQAETWSSTTSLSVQLGAIENDMCDSMQKRLETPAQHQHANAALHLSSDLKTFINTCIAFLGSGVLGLPYAFRKCGILLGLVTLVGVAALSTYAMMLVVQCKYKLKQQGNMVSKYGDIGYFAIGHIGAIIVNTALVISQTGFCTAYLIFIAFNANKFLNVSKYLIIVVCVPPLVIFSLLRHMRELAYVALLADFMCILGLLVVLTIDLSYMNLNQDYVEPIGVLSAVPFFFGVASYCFEGVGMVLPLENSMRYKENFQPILVCTIVIITSLYATFGVCGYLAFGDETDAVITLNVEGSGGLVTLVKMFLCLGLFFTYPVMLFPVFEVLQPLLLGGNKFEDAQSMHKKSIILRAGIVLITAVIAAAIPDFGRFISFIGSTCCSLLAFILPAFFHLRLFRDEPRTYWTWLHRFFLCAVMLLGFIMLGVGVAEFIDSVY</sequence>
<feature type="region of interest" description="Disordered" evidence="5">
    <location>
        <begin position="1"/>
        <end position="22"/>
    </location>
</feature>
<dbReference type="GO" id="GO:0005774">
    <property type="term" value="C:vacuolar membrane"/>
    <property type="evidence" value="ECO:0007669"/>
    <property type="project" value="TreeGrafter"/>
</dbReference>
<dbReference type="RefSeq" id="XP_024584468.1">
    <property type="nucleotide sequence ID" value="XM_024719140.1"/>
</dbReference>
<feature type="transmembrane region" description="Helical" evidence="6">
    <location>
        <begin position="243"/>
        <end position="264"/>
    </location>
</feature>
<feature type="transmembrane region" description="Helical" evidence="6">
    <location>
        <begin position="95"/>
        <end position="116"/>
    </location>
</feature>
<evidence type="ECO:0000256" key="6">
    <source>
        <dbReference type="SAM" id="Phobius"/>
    </source>
</evidence>
<evidence type="ECO:0000256" key="4">
    <source>
        <dbReference type="ARBA" id="ARBA00023136"/>
    </source>
</evidence>
<dbReference type="PANTHER" id="PTHR22950:SF349">
    <property type="entry name" value="AMINO ACID TRANSPORTER TRANSMEMBRANE DOMAIN-CONTAINING PROTEIN"/>
    <property type="match status" value="1"/>
</dbReference>